<dbReference type="Gene3D" id="1.10.1200.10">
    <property type="entry name" value="ACP-like"/>
    <property type="match status" value="2"/>
</dbReference>
<dbReference type="InterPro" id="IPR006162">
    <property type="entry name" value="Ppantetheine_attach_site"/>
</dbReference>
<dbReference type="GO" id="GO:0044550">
    <property type="term" value="P:secondary metabolite biosynthetic process"/>
    <property type="evidence" value="ECO:0007669"/>
    <property type="project" value="UniProtKB-ARBA"/>
</dbReference>
<dbReference type="GO" id="GO:0008610">
    <property type="term" value="P:lipid biosynthetic process"/>
    <property type="evidence" value="ECO:0007669"/>
    <property type="project" value="UniProtKB-ARBA"/>
</dbReference>
<dbReference type="Gene3D" id="3.30.300.30">
    <property type="match status" value="3"/>
</dbReference>
<dbReference type="CDD" id="cd05930">
    <property type="entry name" value="A_NRPS"/>
    <property type="match status" value="1"/>
</dbReference>
<dbReference type="GO" id="GO:0031177">
    <property type="term" value="F:phosphopantetheine binding"/>
    <property type="evidence" value="ECO:0007669"/>
    <property type="project" value="InterPro"/>
</dbReference>
<keyword evidence="4" id="KW-0597">Phosphoprotein</keyword>
<dbReference type="SMART" id="SM00824">
    <property type="entry name" value="PKS_TE"/>
    <property type="match status" value="1"/>
</dbReference>
<dbReference type="FunFam" id="3.30.559.10:FF:000012">
    <property type="entry name" value="Non-ribosomal peptide synthetase"/>
    <property type="match status" value="1"/>
</dbReference>
<dbReference type="OrthoDB" id="2472181at2"/>
<dbReference type="Pfam" id="PF13193">
    <property type="entry name" value="AMP-binding_C"/>
    <property type="match status" value="3"/>
</dbReference>
<organism evidence="6 7">
    <name type="scientific">Saccharopolyspora hirsuta</name>
    <dbReference type="NCBI Taxonomy" id="1837"/>
    <lineage>
        <taxon>Bacteria</taxon>
        <taxon>Bacillati</taxon>
        <taxon>Actinomycetota</taxon>
        <taxon>Actinomycetes</taxon>
        <taxon>Pseudonocardiales</taxon>
        <taxon>Pseudonocardiaceae</taxon>
        <taxon>Saccharopolyspora</taxon>
    </lineage>
</organism>
<dbReference type="InterPro" id="IPR001242">
    <property type="entry name" value="Condensation_dom"/>
</dbReference>
<gene>
    <name evidence="6" type="ORF">F1721_10315</name>
</gene>
<feature type="domain" description="Carrier" evidence="5">
    <location>
        <begin position="944"/>
        <end position="1019"/>
    </location>
</feature>
<dbReference type="GO" id="GO:0043041">
    <property type="term" value="P:amino acid activation for nonribosomal peptide biosynthetic process"/>
    <property type="evidence" value="ECO:0007669"/>
    <property type="project" value="TreeGrafter"/>
</dbReference>
<dbReference type="FunFam" id="1.10.1200.10:FF:000016">
    <property type="entry name" value="Non-ribosomal peptide synthase"/>
    <property type="match status" value="2"/>
</dbReference>
<dbReference type="PROSITE" id="PS50075">
    <property type="entry name" value="CARRIER"/>
    <property type="match status" value="3"/>
</dbReference>
<dbReference type="Pfam" id="PF00501">
    <property type="entry name" value="AMP-binding"/>
    <property type="match status" value="3"/>
</dbReference>
<proteinExistence type="inferred from homology"/>
<dbReference type="EMBL" id="VWPH01000004">
    <property type="protein sequence ID" value="KAA5835173.1"/>
    <property type="molecule type" value="Genomic_DNA"/>
</dbReference>
<dbReference type="InterPro" id="IPR000873">
    <property type="entry name" value="AMP-dep_synth/lig_dom"/>
</dbReference>
<dbReference type="FunFam" id="1.10.1200.10:FF:000005">
    <property type="entry name" value="Nonribosomal peptide synthetase 1"/>
    <property type="match status" value="1"/>
</dbReference>
<dbReference type="PROSITE" id="PS00012">
    <property type="entry name" value="PHOSPHOPANTETHEINE"/>
    <property type="match status" value="3"/>
</dbReference>
<dbReference type="Gene3D" id="2.30.38.10">
    <property type="entry name" value="Luciferase, Domain 3"/>
    <property type="match status" value="2"/>
</dbReference>
<dbReference type="InterPro" id="IPR029058">
    <property type="entry name" value="AB_hydrolase_fold"/>
</dbReference>
<comment type="caution">
    <text evidence="6">The sequence shown here is derived from an EMBL/GenBank/DDBJ whole genome shotgun (WGS) entry which is preliminary data.</text>
</comment>
<dbReference type="FunFam" id="3.40.50.12780:FF:000012">
    <property type="entry name" value="Non-ribosomal peptide synthetase"/>
    <property type="match status" value="2"/>
</dbReference>
<dbReference type="SUPFAM" id="SSF53474">
    <property type="entry name" value="alpha/beta-Hydrolases"/>
    <property type="match status" value="1"/>
</dbReference>
<dbReference type="PANTHER" id="PTHR45527">
    <property type="entry name" value="NONRIBOSOMAL PEPTIDE SYNTHETASE"/>
    <property type="match status" value="1"/>
</dbReference>
<dbReference type="InterPro" id="IPR025110">
    <property type="entry name" value="AMP-bd_C"/>
</dbReference>
<evidence type="ECO:0000256" key="1">
    <source>
        <dbReference type="ARBA" id="ARBA00001957"/>
    </source>
</evidence>
<dbReference type="Proteomes" id="UP000323946">
    <property type="component" value="Unassembled WGS sequence"/>
</dbReference>
<evidence type="ECO:0000256" key="4">
    <source>
        <dbReference type="ARBA" id="ARBA00022553"/>
    </source>
</evidence>
<dbReference type="GO" id="GO:0072330">
    <property type="term" value="P:monocarboxylic acid biosynthetic process"/>
    <property type="evidence" value="ECO:0007669"/>
    <property type="project" value="UniProtKB-ARBA"/>
</dbReference>
<dbReference type="SMART" id="SM00823">
    <property type="entry name" value="PKS_PP"/>
    <property type="match status" value="3"/>
</dbReference>
<feature type="domain" description="Carrier" evidence="5">
    <location>
        <begin position="1985"/>
        <end position="2060"/>
    </location>
</feature>
<dbReference type="Pfam" id="PF00550">
    <property type="entry name" value="PP-binding"/>
    <property type="match status" value="3"/>
</dbReference>
<dbReference type="InterPro" id="IPR023213">
    <property type="entry name" value="CAT-like_dom_sf"/>
</dbReference>
<accession>A0A5M7C0A1</accession>
<dbReference type="InterPro" id="IPR045851">
    <property type="entry name" value="AMP-bd_C_sf"/>
</dbReference>
<feature type="domain" description="Carrier" evidence="5">
    <location>
        <begin position="3017"/>
        <end position="3092"/>
    </location>
</feature>
<dbReference type="CDD" id="cd17646">
    <property type="entry name" value="A_NRPS_AB3403-like"/>
    <property type="match status" value="1"/>
</dbReference>
<dbReference type="GO" id="GO:0003824">
    <property type="term" value="F:catalytic activity"/>
    <property type="evidence" value="ECO:0007669"/>
    <property type="project" value="InterPro"/>
</dbReference>
<dbReference type="Gene3D" id="3.40.50.12780">
    <property type="entry name" value="N-terminal domain of ligase-like"/>
    <property type="match status" value="1"/>
</dbReference>
<dbReference type="PROSITE" id="PS00455">
    <property type="entry name" value="AMP_BINDING"/>
    <property type="match status" value="3"/>
</dbReference>
<dbReference type="InterPro" id="IPR020845">
    <property type="entry name" value="AMP-binding_CS"/>
</dbReference>
<dbReference type="InterPro" id="IPR009081">
    <property type="entry name" value="PP-bd_ACP"/>
</dbReference>
<dbReference type="PANTHER" id="PTHR45527:SF1">
    <property type="entry name" value="FATTY ACID SYNTHASE"/>
    <property type="match status" value="1"/>
</dbReference>
<dbReference type="InterPro" id="IPR001031">
    <property type="entry name" value="Thioesterase"/>
</dbReference>
<dbReference type="Pfam" id="PF00975">
    <property type="entry name" value="Thioesterase"/>
    <property type="match status" value="1"/>
</dbReference>
<dbReference type="InterPro" id="IPR020806">
    <property type="entry name" value="PKS_PP-bd"/>
</dbReference>
<dbReference type="GO" id="GO:0005829">
    <property type="term" value="C:cytosol"/>
    <property type="evidence" value="ECO:0007669"/>
    <property type="project" value="TreeGrafter"/>
</dbReference>
<evidence type="ECO:0000313" key="6">
    <source>
        <dbReference type="EMBL" id="KAA5835173.1"/>
    </source>
</evidence>
<keyword evidence="7" id="KW-1185">Reference proteome</keyword>
<dbReference type="SUPFAM" id="SSF56801">
    <property type="entry name" value="Acetyl-CoA synthetase-like"/>
    <property type="match status" value="3"/>
</dbReference>
<dbReference type="FunFam" id="3.40.50.980:FF:000001">
    <property type="entry name" value="Non-ribosomal peptide synthetase"/>
    <property type="match status" value="2"/>
</dbReference>
<protein>
    <submittedName>
        <fullName evidence="6">Amino acid adenylation domain-containing protein</fullName>
    </submittedName>
</protein>
<dbReference type="CDD" id="cd19543">
    <property type="entry name" value="DCL_NRPS"/>
    <property type="match status" value="1"/>
</dbReference>
<comment type="similarity">
    <text evidence="2">Belongs to the ATP-dependent AMP-binding enzyme family.</text>
</comment>
<reference evidence="6 7" key="1">
    <citation type="submission" date="2019-09" db="EMBL/GenBank/DDBJ databases">
        <title>Draft genome sequence of the thermophilic Saccharopolyspora hirsuta VKM Ac-666T.</title>
        <authorList>
            <person name="Lobastova T.G."/>
            <person name="Fokina V."/>
            <person name="Bragin E.Y."/>
            <person name="Shtratnikova V.Y."/>
            <person name="Starodumova I.P."/>
            <person name="Tarlachkov S.V."/>
            <person name="Donova M.V."/>
        </authorList>
    </citation>
    <scope>NUCLEOTIDE SEQUENCE [LARGE SCALE GENOMIC DNA]</scope>
    <source>
        <strain evidence="6 7">VKM Ac-666</strain>
    </source>
</reference>
<dbReference type="RefSeq" id="WP_150066369.1">
    <property type="nucleotide sequence ID" value="NZ_VWPH01000004.1"/>
</dbReference>
<dbReference type="Gene3D" id="3.30.559.10">
    <property type="entry name" value="Chloramphenicol acetyltransferase-like domain"/>
    <property type="match status" value="3"/>
</dbReference>
<dbReference type="InterPro" id="IPR036736">
    <property type="entry name" value="ACP-like_sf"/>
</dbReference>
<dbReference type="FunFam" id="2.30.38.10:FF:000001">
    <property type="entry name" value="Non-ribosomal peptide synthetase PvdI"/>
    <property type="match status" value="3"/>
</dbReference>
<evidence type="ECO:0000256" key="2">
    <source>
        <dbReference type="ARBA" id="ARBA00006432"/>
    </source>
</evidence>
<sequence>MSRSRLEDVLPLSPLQEGLWFHALHDADADEVYNTQLVLELAGEVDPECLRGALRELLARHANLRVGFRQRKGGQPIQYVVRDVEPAWEVVDLTAAELPELLAADRARRFDVRTPPLLRCTLVRLPDRTSRLVITNHHLLLDGWSAPLLINELFELYRGAALPPVTPYKEYLRWVSEQDPAASERAWRQALDGLTEPTRVAEPGRRPRLPERAWLEVPAAGLEALCRRHGLTVNTLVQGAWAAVLGQLTGRQDVVFGATVSGRPPEIPGVETMIGLFINTLPVRVRLDPAAPVLANLARIQDEQAALLSHQHISLAEVQRIAGVGPLFDTLLVFENYPLDSLADEDRTEPRITGVDGGGATHYPLGLIVSNADGVLRFRLDHRPEEFDAEELLQRLHRFLSAVEAAPDQPLGRIELLAADTRHQLVHEFNDHETAPGGPDLVERFEQRVRQAPDHPAVVHDGGEVSYRELAERVDRLVRHLAAAGVGRGSLVGVAVPRSVELVTALLAVVKSGAAYVPVEPDHPAERIEHVLRDAAPDLVLTTSDIDLPVPGALRIDQLDAISMEIGDSTSMEIGDPSSVEIAGRGTGADPMYVLYTSGSTGRPKGVVVPRSAVLHRLVGMQREYRLDTTDRVLQKTPAGFDVSVWEFFWPLVEGATIVLAADGGHRDVDHLVSVIREHGVTTVHFVPPVLRMFLDTPEAAGCTSLRRIFTGGESLPADLQHQVRRTLPARLHHLYGPTEATIDVTQFDCDGEPQDPAPIGRPVPGAQLYVLDAALRPVPVGATGELYLAGTQLADGYHRRAPLTAERFVANPFGAPGSRMYRSGDLARWRADGVLEFAGRVDDQVKVRGVRIELGEVEAVAREHPECRQIAVVVRGERGRERLTAYVVGPAGAVREHLRRSLPDYLVPTSFVELDALPLTTSGKLDRKALPAPDEDFAERGRAPRSPREEILCGLFAEVLGVERVSADDSFFELGGHSLLATRLISRIRVAFEVELSVRAVFESPTAAGLAARLDGAAEARPAVRPVPRDGGVPLSFAQQRLWFLQQLEGPSATYNVPMTLRLTGPLDRAALQAAIGDVVDRHESLRTVFPEVAGTPHQQVVADRPVLRVHGADRLDEQLAEAVREPFDLASETPLRVSLFEVGPDEHVLLVLLHHIASDGRSSGLLARDLATAYAARREGRAPNWSALPVQYADYALWQRDLLGREDDPESLVAQQLSFWREQLDGVPAELKLPTDRPRPAVATNRGDGVEFELGAAAHRALTRIARENQASVFMVVQGAIAALLTRMGAGTDIPLGTSVSGRGDEALDELVGFFVNTLVLRTDTSGDPGFLDLLDRIRRTDLAAYAHQDVPFERLVEVVNPVRSMSRHPLFQVMLDFHRADDAEFELAGLTAHRERSSADVAKVDLTFHVEESYAADGEPTGLQGVLEYATDLFDRRTAEAIAARLLRVLESVAADPSTSIGDLDVLPAEERNSLVHGWNRTEREVPEATLPELIEQQVRRTPDAPAVAFGDTVLDYAELNRRANRLAHLLISQGVGPERFVAIALPRSVDLVVALLAVLKTGGAYLPLDPSHPAERIEFVLGDVRPVLTLTDRSCTDRLPPGTERLLVDELDLSAVDDADPVRELRSRNAAFVIFTSGSTGRPKGVVVQHDSLNLYLSWVRSAYPAVAGRALVHSPVSFDLTVTGLFAPLTTGGCAQLVELDESAQIAERPTFVKATPSHLPVLLALPPECSPTQQLVLGGESLMGEVLEQWRARHPGATVINEYGPTETTVGCTEYRIEPGDPVPTGVVTIGRPIWNTQMYVLDAALRPAPVGVEGELYIAGDLVTRGYLNRPGLTSAKFVANPYGPPGSRFYRSGDIARWNADGMLEFVARVDDQVKIRGFRIELGEIETVLNQHEHVRHAAAIVREDTPGDKRLVAYVVPSDGCDADGLREYAAERLPEYMVPVAFVLLPELPLTGNRKLDRKALPAPEFSGDASGRGPRNAREELLCGLFAEVLGVEQVGIDDGFFELGGHSLLATRLISRIRAELGAGVGIRQLFESPTVAGIAEALGAAEPVRAKLAPVPRPDLVPLSFAQRRLWFLHQLEGPSPTYNIPLLLRMSGELDLAVLAEAVADVVARHESLRTTFPTVDGTPHQRIHDPAPVVIHQVDDLDAAARHSFDLAHEIPLRVSVAEGGPGEHVVLVLLHHIVADGGSQGPLVRDLATAYAARLDGNAPQWSDLPVQYADFALWQRKVLGDEDDPNSPAGRQLAFWREALADAPERIELPTDRPRPAVATYRGDAVEFAVDAATHAALARLAASHDATPFMVLHAALAALLTKLGAGEDIPIGTAVTGRGEPELDELIGFFVNTLVLRTDTSGDPGFAELLARVKRADLAAYAHQDVPFERLVEVVNPTRSLSHHPLFQVAFALQGEDAGDGPEWPGLHVELEGAGAGAAKVDLTLSLRENRAADGSNAGIDGVVSYRTDLFDETTARSIADRFTALLRQIAANPEQRLSTIDVRTAGERRMMSAVPEQPWGQPTFPELFERQVGLTPDNTAVEFDGGAWTYAELNERANRFAHHLISLGVGPGDVVALALPKSGELVLAIVAVLKAGAAYQPVDVEYPSERINQLLAEATLVVSTSKVQLPGTPLLLDSYLAEPGFADQPVENPTDAERSAPLLATSAAYVIHTSGSTGLPKGVVVPHAGFATLSANQLRNYGVREDSRVYQFVSPSFDVSVAELCMALLSGACLVVPQRTTTGAELAAELDRERITHLHIPPSVLATVPKVPLPHLRHLITGAEPCPVELLEFFGRDRTMINAYGPTEATVDITWAHATADDHPVPIGRPLRGVAVHVLDAHLRPVPVGVAGELYAAGPGIALGYRDRPGLTAQRFVADPFGPPGGRLYRTGDLARWRADGQLEYLGRADDQVKVRGFRIEPGEIEAVLAAHPDVEQARVVLREDRPGDRRLVGYVVSTAAPADLRQHVRDVLPEYMVPSAVVALDEIPLTRNGKLDHARLPRPFTAVGGGRKPRSPREELLCDLFAEVLGVDEVGIDDGFFELGGHSLLATQLVGRIREVLGADLGVQAVFRSSTVAELAEHLDEGGSSFDVLLELRGGEGVPLFCVHPATGLSWCYSGLLRHTEMPLYGLQLRGADGGSDLPDSLEELASDYADQLQKVRPQGPYHLLGYSLGGNIAHAVAAELQSRGERVGLVALLDSSTADIGLDEQEVLARLFDDVVGDAERGDADHQRARIAAALRDGVLDVLPPEHVPSAVDAIVNAIRISAGHRPAVLDGDVLLVTSRSNPDLRADWTPHVTGEVRVERLECTHDEMLDPAPLATLAQLLAQHLDVR</sequence>
<dbReference type="Gene3D" id="3.40.50.1820">
    <property type="entry name" value="alpha/beta hydrolase"/>
    <property type="match status" value="1"/>
</dbReference>
<evidence type="ECO:0000313" key="7">
    <source>
        <dbReference type="Proteomes" id="UP000323946"/>
    </source>
</evidence>
<dbReference type="InterPro" id="IPR010071">
    <property type="entry name" value="AA_adenyl_dom"/>
</dbReference>
<dbReference type="SUPFAM" id="SSF47336">
    <property type="entry name" value="ACP-like"/>
    <property type="match status" value="3"/>
</dbReference>
<comment type="cofactor">
    <cofactor evidence="1">
        <name>pantetheine 4'-phosphate</name>
        <dbReference type="ChEBI" id="CHEBI:47942"/>
    </cofactor>
</comment>
<evidence type="ECO:0000259" key="5">
    <source>
        <dbReference type="PROSITE" id="PS50075"/>
    </source>
</evidence>
<keyword evidence="3" id="KW-0596">Phosphopantetheine</keyword>
<dbReference type="SUPFAM" id="SSF52777">
    <property type="entry name" value="CoA-dependent acyltransferases"/>
    <property type="match status" value="6"/>
</dbReference>
<name>A0A5M7C0A1_SACHI</name>
<dbReference type="Gene3D" id="3.30.559.30">
    <property type="entry name" value="Nonribosomal peptide synthetase, condensation domain"/>
    <property type="match status" value="3"/>
</dbReference>
<dbReference type="Pfam" id="PF00668">
    <property type="entry name" value="Condensation"/>
    <property type="match status" value="3"/>
</dbReference>
<dbReference type="FunFam" id="3.30.300.30:FF:000010">
    <property type="entry name" value="Enterobactin synthetase component F"/>
    <property type="match status" value="2"/>
</dbReference>
<dbReference type="NCBIfam" id="NF003417">
    <property type="entry name" value="PRK04813.1"/>
    <property type="match status" value="3"/>
</dbReference>
<dbReference type="Gene3D" id="3.40.50.980">
    <property type="match status" value="4"/>
</dbReference>
<dbReference type="NCBIfam" id="TIGR01733">
    <property type="entry name" value="AA-adenyl-dom"/>
    <property type="match status" value="3"/>
</dbReference>
<dbReference type="SMR" id="A0A5M7C0A1"/>
<dbReference type="CDD" id="cd19540">
    <property type="entry name" value="LCL_NRPS-like"/>
    <property type="match status" value="2"/>
</dbReference>
<dbReference type="InterPro" id="IPR020802">
    <property type="entry name" value="TesA-like"/>
</dbReference>
<evidence type="ECO:0000256" key="3">
    <source>
        <dbReference type="ARBA" id="ARBA00022450"/>
    </source>
</evidence>
<dbReference type="InterPro" id="IPR042099">
    <property type="entry name" value="ANL_N_sf"/>
</dbReference>